<evidence type="ECO:0000256" key="16">
    <source>
        <dbReference type="ARBA" id="ARBA00023078"/>
    </source>
</evidence>
<comment type="similarity">
    <text evidence="3 20">Belongs to the complex I subunit 6 family.</text>
</comment>
<dbReference type="Pfam" id="PF00499">
    <property type="entry name" value="Oxidored_q3"/>
    <property type="match status" value="1"/>
</dbReference>
<dbReference type="InterPro" id="IPR001457">
    <property type="entry name" value="NADH_UbQ/plastoQ_OxRdtase_su6"/>
</dbReference>
<keyword evidence="13" id="KW-1278">Translocase</keyword>
<evidence type="ECO:0000256" key="14">
    <source>
        <dbReference type="ARBA" id="ARBA00022989"/>
    </source>
</evidence>
<dbReference type="InterPro" id="IPR042106">
    <property type="entry name" value="Nuo/plastoQ_OxRdtase_6_NuoJ"/>
</dbReference>
<comment type="catalytic activity">
    <reaction evidence="19 20">
        <text>a plastoquinone + NADH + (n+1) H(+)(in) = a plastoquinol + NAD(+) + n H(+)(out)</text>
        <dbReference type="Rhea" id="RHEA:42608"/>
        <dbReference type="Rhea" id="RHEA-COMP:9561"/>
        <dbReference type="Rhea" id="RHEA-COMP:9562"/>
        <dbReference type="ChEBI" id="CHEBI:15378"/>
        <dbReference type="ChEBI" id="CHEBI:17757"/>
        <dbReference type="ChEBI" id="CHEBI:57540"/>
        <dbReference type="ChEBI" id="CHEBI:57945"/>
        <dbReference type="ChEBI" id="CHEBI:62192"/>
    </reaction>
</comment>
<geneLocation type="chloroplast" evidence="21"/>
<accession>A0A8F4WGD2</accession>
<name>A0A8F4WGD2_9MONI</name>
<keyword evidence="16 20" id="KW-0793">Thylakoid</keyword>
<reference evidence="21" key="1">
    <citation type="submission" date="2021-04" db="EMBL/GenBank/DDBJ databases">
        <title>Asplenium komarovii chloroplast, complete genome.</title>
        <authorList>
            <person name="Yun S.A."/>
            <person name="Fernando D."/>
        </authorList>
    </citation>
    <scope>NUCLEOTIDE SEQUENCE</scope>
</reference>
<evidence type="ECO:0000256" key="7">
    <source>
        <dbReference type="ARBA" id="ARBA00022528"/>
    </source>
</evidence>
<evidence type="ECO:0000256" key="19">
    <source>
        <dbReference type="ARBA" id="ARBA00048026"/>
    </source>
</evidence>
<feature type="transmembrane region" description="Helical" evidence="20">
    <location>
        <begin position="151"/>
        <end position="170"/>
    </location>
</feature>
<dbReference type="PANTHER" id="PTHR48479:SF1">
    <property type="entry name" value="NAD(P)H-QUINONE OXIDOREDUCTASE SUBUNIT 6, CHLOROPLASTIC"/>
    <property type="match status" value="1"/>
</dbReference>
<evidence type="ECO:0000256" key="10">
    <source>
        <dbReference type="ARBA" id="ARBA00022719"/>
    </source>
</evidence>
<keyword evidence="17 20" id="KW-0472">Membrane</keyword>
<keyword evidence="15 20" id="KW-0520">NAD</keyword>
<keyword evidence="14 20" id="KW-1133">Transmembrane helix</keyword>
<keyword evidence="8 20" id="KW-0934">Plastid</keyword>
<keyword evidence="7 20" id="KW-0150">Chloroplast</keyword>
<gene>
    <name evidence="21" type="primary">ndhG</name>
</gene>
<protein>
    <recommendedName>
        <fullName evidence="5 20">NAD(P)H-quinone oxidoreductase subunit 6, chloroplastic</fullName>
        <ecNumber evidence="20">7.1.1.-</ecNumber>
    </recommendedName>
</protein>
<evidence type="ECO:0000256" key="15">
    <source>
        <dbReference type="ARBA" id="ARBA00023027"/>
    </source>
</evidence>
<evidence type="ECO:0000256" key="20">
    <source>
        <dbReference type="RuleBase" id="RU004431"/>
    </source>
</evidence>
<keyword evidence="11 20" id="KW-0521">NADP</keyword>
<dbReference type="AlphaFoldDB" id="A0A8F4WGD2"/>
<evidence type="ECO:0000256" key="2">
    <source>
        <dbReference type="ARBA" id="ARBA00004454"/>
    </source>
</evidence>
<evidence type="ECO:0000256" key="3">
    <source>
        <dbReference type="ARBA" id="ARBA00005698"/>
    </source>
</evidence>
<evidence type="ECO:0000256" key="9">
    <source>
        <dbReference type="ARBA" id="ARBA00022692"/>
    </source>
</evidence>
<keyword evidence="9 20" id="KW-0812">Transmembrane</keyword>
<evidence type="ECO:0000313" key="21">
    <source>
        <dbReference type="EMBL" id="QXG82851.1"/>
    </source>
</evidence>
<keyword evidence="10 20" id="KW-0874">Quinone</keyword>
<dbReference type="Gene3D" id="1.20.120.1200">
    <property type="entry name" value="NADH-ubiquinone/plastoquinone oxidoreductase chain 6, subunit NuoJ"/>
    <property type="match status" value="1"/>
</dbReference>
<dbReference type="EC" id="7.1.1.-" evidence="20"/>
<comment type="function">
    <text evidence="1 20">NDH shuttles electrons from NAD(P)H:plastoquinone, via FMN and iron-sulfur (Fe-S) centers, to quinones in the photosynthetic chain and possibly in a chloroplast respiratory chain. The immediate electron acceptor for the enzyme in this species is believed to be plastoquinone. Couples the redox reaction to proton translocation, and thus conserves the redox energy in a proton gradient.</text>
</comment>
<feature type="transmembrane region" description="Helical" evidence="20">
    <location>
        <begin position="91"/>
        <end position="114"/>
    </location>
</feature>
<keyword evidence="6" id="KW-0813">Transport</keyword>
<evidence type="ECO:0000256" key="8">
    <source>
        <dbReference type="ARBA" id="ARBA00022640"/>
    </source>
</evidence>
<keyword evidence="12 20" id="KW-0618">Plastoquinone</keyword>
<evidence type="ECO:0000256" key="18">
    <source>
        <dbReference type="ARBA" id="ARBA00047726"/>
    </source>
</evidence>
<evidence type="ECO:0000256" key="13">
    <source>
        <dbReference type="ARBA" id="ARBA00022967"/>
    </source>
</evidence>
<dbReference type="PANTHER" id="PTHR48479">
    <property type="entry name" value="NAD(P)H-QUINONE OXIDOREDUCTASE SUBUNIT 6, CHLOROPLASTIC"/>
    <property type="match status" value="1"/>
</dbReference>
<evidence type="ECO:0000256" key="12">
    <source>
        <dbReference type="ARBA" id="ARBA00022957"/>
    </source>
</evidence>
<comment type="subcellular location">
    <subcellularLocation>
        <location evidence="2">Plastid</location>
        <location evidence="2">Chloroplast thylakoid membrane</location>
        <topology evidence="2">Multi-pass membrane protein</topology>
    </subcellularLocation>
</comment>
<organism evidence="21">
    <name type="scientific">Asplenium komarovii</name>
    <dbReference type="NCBI Taxonomy" id="2559516"/>
    <lineage>
        <taxon>Eukaryota</taxon>
        <taxon>Viridiplantae</taxon>
        <taxon>Streptophyta</taxon>
        <taxon>Embryophyta</taxon>
        <taxon>Tracheophyta</taxon>
        <taxon>Polypodiopsida</taxon>
        <taxon>Polypodiidae</taxon>
        <taxon>Polypodiales</taxon>
        <taxon>Aspleniineae</taxon>
        <taxon>Aspleniaceae</taxon>
        <taxon>Asplenium</taxon>
    </lineage>
</organism>
<proteinExistence type="inferred from homology"/>
<evidence type="ECO:0000256" key="11">
    <source>
        <dbReference type="ARBA" id="ARBA00022857"/>
    </source>
</evidence>
<feature type="transmembrane region" description="Helical" evidence="20">
    <location>
        <begin position="59"/>
        <end position="79"/>
    </location>
</feature>
<sequence>MNLSELIHEFILSVIELGISLGSLGAVSLANVAHSAFSLGLVFTRISLSYFVSNADSVAAVQLLVYVGAINVLIVFAVMVTNKPTQSGSAFWGIGFLTVSVACVSLFLVLVNMIHNTNWFGISLINQSQIPLSNIHTIDIHQLGYKLFSEFLLPFELLSILLLVALVGAVNSARDEETSTIDEKSAFLSSRSNNHSQFF</sequence>
<evidence type="ECO:0000256" key="6">
    <source>
        <dbReference type="ARBA" id="ARBA00022448"/>
    </source>
</evidence>
<evidence type="ECO:0000256" key="5">
    <source>
        <dbReference type="ARBA" id="ARBA00018131"/>
    </source>
</evidence>
<evidence type="ECO:0000256" key="1">
    <source>
        <dbReference type="ARBA" id="ARBA00004059"/>
    </source>
</evidence>
<dbReference type="EMBL" id="MZ064529">
    <property type="protein sequence ID" value="QXG82851.1"/>
    <property type="molecule type" value="Genomic_DNA"/>
</dbReference>
<evidence type="ECO:0000256" key="17">
    <source>
        <dbReference type="ARBA" id="ARBA00023136"/>
    </source>
</evidence>
<dbReference type="GO" id="GO:0048038">
    <property type="term" value="F:quinone binding"/>
    <property type="evidence" value="ECO:0007669"/>
    <property type="project" value="UniProtKB-KW"/>
</dbReference>
<dbReference type="GO" id="GO:0008137">
    <property type="term" value="F:NADH dehydrogenase (ubiquinone) activity"/>
    <property type="evidence" value="ECO:0007669"/>
    <property type="project" value="UniProtKB-UniRule"/>
</dbReference>
<evidence type="ECO:0000256" key="4">
    <source>
        <dbReference type="ARBA" id="ARBA00011199"/>
    </source>
</evidence>
<dbReference type="GO" id="GO:0009535">
    <property type="term" value="C:chloroplast thylakoid membrane"/>
    <property type="evidence" value="ECO:0007669"/>
    <property type="project" value="UniProtKB-SubCell"/>
</dbReference>
<dbReference type="InterPro" id="IPR050290">
    <property type="entry name" value="NAD(P)H-Q_Oxidoreduct_6"/>
</dbReference>
<comment type="subunit">
    <text evidence="4 20">NDH is composed of at least 16 different subunits, 5 of which are encoded in the nucleus.</text>
</comment>
<comment type="catalytic activity">
    <reaction evidence="18 20">
        <text>a plastoquinone + NADPH + (n+1) H(+)(in) = a plastoquinol + NADP(+) + n H(+)(out)</text>
        <dbReference type="Rhea" id="RHEA:42612"/>
        <dbReference type="Rhea" id="RHEA-COMP:9561"/>
        <dbReference type="Rhea" id="RHEA-COMP:9562"/>
        <dbReference type="ChEBI" id="CHEBI:15378"/>
        <dbReference type="ChEBI" id="CHEBI:17757"/>
        <dbReference type="ChEBI" id="CHEBI:57783"/>
        <dbReference type="ChEBI" id="CHEBI:58349"/>
        <dbReference type="ChEBI" id="CHEBI:62192"/>
    </reaction>
</comment>